<organism evidence="1 2">
    <name type="scientific">Paenibacillus glycinis</name>
    <dbReference type="NCBI Taxonomy" id="2697035"/>
    <lineage>
        <taxon>Bacteria</taxon>
        <taxon>Bacillati</taxon>
        <taxon>Bacillota</taxon>
        <taxon>Bacilli</taxon>
        <taxon>Bacillales</taxon>
        <taxon>Paenibacillaceae</taxon>
        <taxon>Paenibacillus</taxon>
    </lineage>
</organism>
<comment type="caution">
    <text evidence="1">The sequence shown here is derived from an EMBL/GenBank/DDBJ whole genome shotgun (WGS) entry which is preliminary data.</text>
</comment>
<keyword evidence="2" id="KW-1185">Reference proteome</keyword>
<proteinExistence type="predicted"/>
<accession>A0ABW9XPI8</accession>
<dbReference type="EMBL" id="JAAAMV010000005">
    <property type="protein sequence ID" value="NBD24314.1"/>
    <property type="molecule type" value="Genomic_DNA"/>
</dbReference>
<protein>
    <submittedName>
        <fullName evidence="1">DUF2313 domain-containing protein</fullName>
    </submittedName>
</protein>
<dbReference type="Proteomes" id="UP000665561">
    <property type="component" value="Unassembled WGS sequence"/>
</dbReference>
<name>A0ABW9XPI8_9BACL</name>
<evidence type="ECO:0000313" key="1">
    <source>
        <dbReference type="EMBL" id="NBD24314.1"/>
    </source>
</evidence>
<evidence type="ECO:0000313" key="2">
    <source>
        <dbReference type="Proteomes" id="UP000665561"/>
    </source>
</evidence>
<dbReference type="Pfam" id="PF10076">
    <property type="entry name" value="Phage_Mu_Gp48"/>
    <property type="match status" value="1"/>
</dbReference>
<dbReference type="InterPro" id="IPR018755">
    <property type="entry name" value="Phage_Mu_Gp48"/>
</dbReference>
<reference evidence="1 2" key="1">
    <citation type="submission" date="2020-01" db="EMBL/GenBank/DDBJ databases">
        <title>Paenibacillus soybeanensis sp. nov. isolated from the nodules of soybean (Glycine max(L.) Merr).</title>
        <authorList>
            <person name="Wang H."/>
        </authorList>
    </citation>
    <scope>NUCLEOTIDE SEQUENCE [LARGE SCALE GENOMIC DNA]</scope>
    <source>
        <strain evidence="1 2">T1</strain>
    </source>
</reference>
<gene>
    <name evidence="1" type="ORF">GT019_10570</name>
</gene>
<sequence>MLEELPRFYEPILEMRAIVQAEGEQFDRLGAELADQFRQRFVSTATWGLGDWESELGIVPPAGQPVEQRRSVIRSKTRGFGKFSGRLLQSVAGAYDNGNLDIAFDAPSSTFTIRFASTLGLPPNLDDLKTALEAVMPSHLGVAYSYRYLSVQETQAMTIQQLQAHPLTDFAPFAG</sequence>